<dbReference type="eggNOG" id="ENOG5032YX9">
    <property type="taxonomic scope" value="Bacteria"/>
</dbReference>
<reference evidence="1 2" key="1">
    <citation type="submission" date="2012-02" db="EMBL/GenBank/DDBJ databases">
        <title>Improved High-Quality Draft genome of Joostella marina DSM 19592.</title>
        <authorList>
            <consortium name="US DOE Joint Genome Institute (JGI-PGF)"/>
            <person name="Lucas S."/>
            <person name="Copeland A."/>
            <person name="Lapidus A."/>
            <person name="Bruce D."/>
            <person name="Goodwin L."/>
            <person name="Pitluck S."/>
            <person name="Peters L."/>
            <person name="Chertkov O."/>
            <person name="Ovchinnikova G."/>
            <person name="Kyrpides N."/>
            <person name="Mavromatis K."/>
            <person name="Detter J.C."/>
            <person name="Han C."/>
            <person name="Land M."/>
            <person name="Hauser L."/>
            <person name="Markowitz V."/>
            <person name="Cheng J.-F."/>
            <person name="Hugenholtz P."/>
            <person name="Woyke T."/>
            <person name="Wu D."/>
            <person name="Tindall B."/>
            <person name="Brambilla E."/>
            <person name="Klenk H.-P."/>
            <person name="Eisen J.A."/>
        </authorList>
    </citation>
    <scope>NUCLEOTIDE SEQUENCE [LARGE SCALE GENOMIC DNA]</scope>
    <source>
        <strain evidence="1 2">DSM 19592</strain>
    </source>
</reference>
<name>I3C9J0_9FLAO</name>
<proteinExistence type="predicted"/>
<evidence type="ECO:0000313" key="1">
    <source>
        <dbReference type="EMBL" id="EIJ40283.1"/>
    </source>
</evidence>
<dbReference type="OrthoDB" id="794403at2"/>
<sequence length="160" mass="18014">MKNSVKFCLTALTLLSFSCKEKPKEKEENIIELGKLNKETILDQVPTAECYLFVQGKDSIKLSIEKSEDVVTGSLAYKFYEKDKSFGTINGKLNGDILKADYTFQAEGTTSTREVIFMKDGDKFIPGYGETIDKDGKFVFKDNTKLDFNTTQALIKVDCE</sequence>
<dbReference type="Proteomes" id="UP000004690">
    <property type="component" value="Unassembled WGS sequence"/>
</dbReference>
<keyword evidence="2" id="KW-1185">Reference proteome</keyword>
<dbReference type="AlphaFoldDB" id="I3C9J0"/>
<organism evidence="1 2">
    <name type="scientific">Galbibacter orientalis DSM 19592</name>
    <dbReference type="NCBI Taxonomy" id="926559"/>
    <lineage>
        <taxon>Bacteria</taxon>
        <taxon>Pseudomonadati</taxon>
        <taxon>Bacteroidota</taxon>
        <taxon>Flavobacteriia</taxon>
        <taxon>Flavobacteriales</taxon>
        <taxon>Flavobacteriaceae</taxon>
        <taxon>Galbibacter</taxon>
    </lineage>
</organism>
<dbReference type="EMBL" id="JH651379">
    <property type="protein sequence ID" value="EIJ40283.1"/>
    <property type="molecule type" value="Genomic_DNA"/>
</dbReference>
<dbReference type="STRING" id="926559.JoomaDRAFT_3338"/>
<protein>
    <recommendedName>
        <fullName evidence="3">Lipoprotein</fullName>
    </recommendedName>
</protein>
<accession>I3C9J0</accession>
<dbReference type="RefSeq" id="WP_008614468.1">
    <property type="nucleotide sequence ID" value="NZ_JH651379.1"/>
</dbReference>
<evidence type="ECO:0000313" key="2">
    <source>
        <dbReference type="Proteomes" id="UP000004690"/>
    </source>
</evidence>
<evidence type="ECO:0008006" key="3">
    <source>
        <dbReference type="Google" id="ProtNLM"/>
    </source>
</evidence>
<gene>
    <name evidence="1" type="ORF">JoomaDRAFT_3338</name>
</gene>
<dbReference type="PROSITE" id="PS51257">
    <property type="entry name" value="PROKAR_LIPOPROTEIN"/>
    <property type="match status" value="1"/>
</dbReference>
<dbReference type="HOGENOM" id="CLU_126586_0_0_10"/>